<organism evidence="1 2">
    <name type="scientific">Leucocoprinus birnbaumii</name>
    <dbReference type="NCBI Taxonomy" id="56174"/>
    <lineage>
        <taxon>Eukaryota</taxon>
        <taxon>Fungi</taxon>
        <taxon>Dikarya</taxon>
        <taxon>Basidiomycota</taxon>
        <taxon>Agaricomycotina</taxon>
        <taxon>Agaricomycetes</taxon>
        <taxon>Agaricomycetidae</taxon>
        <taxon>Agaricales</taxon>
        <taxon>Agaricineae</taxon>
        <taxon>Agaricaceae</taxon>
        <taxon>Leucocoprinus</taxon>
    </lineage>
</organism>
<comment type="caution">
    <text evidence="1">The sequence shown here is derived from an EMBL/GenBank/DDBJ whole genome shotgun (WGS) entry which is preliminary data.</text>
</comment>
<evidence type="ECO:0000313" key="2">
    <source>
        <dbReference type="Proteomes" id="UP001213000"/>
    </source>
</evidence>
<gene>
    <name evidence="1" type="ORF">NP233_g3423</name>
</gene>
<dbReference type="Proteomes" id="UP001213000">
    <property type="component" value="Unassembled WGS sequence"/>
</dbReference>
<reference evidence="1" key="1">
    <citation type="submission" date="2022-07" db="EMBL/GenBank/DDBJ databases">
        <title>Genome Sequence of Leucocoprinus birnbaumii.</title>
        <authorList>
            <person name="Buettner E."/>
        </authorList>
    </citation>
    <scope>NUCLEOTIDE SEQUENCE</scope>
    <source>
        <strain evidence="1">VT141</strain>
    </source>
</reference>
<dbReference type="AlphaFoldDB" id="A0AAD5YSU9"/>
<dbReference type="EMBL" id="JANIEX010000164">
    <property type="protein sequence ID" value="KAJ3571951.1"/>
    <property type="molecule type" value="Genomic_DNA"/>
</dbReference>
<protein>
    <submittedName>
        <fullName evidence="1">Uncharacterized protein</fullName>
    </submittedName>
</protein>
<evidence type="ECO:0000313" key="1">
    <source>
        <dbReference type="EMBL" id="KAJ3571951.1"/>
    </source>
</evidence>
<proteinExistence type="predicted"/>
<accession>A0AAD5YSU9</accession>
<keyword evidence="2" id="KW-1185">Reference proteome</keyword>
<name>A0AAD5YSU9_9AGAR</name>
<sequence length="157" mass="16617">MPTALVTSPDVFQLSDVSIIPIDPLSCRRSQARAGSKAAPAASHGVGDSSEAFATHGCLVRDIPSRESVTEVGSSMTITPSPPRRISLSERNIGSLTCDVCLKVDNPSNLQRTTVMVFWATSSGVSVWLVQVLGSGTSRDCILDSALRVDSEDWPTA</sequence>